<feature type="compositionally biased region" description="Polar residues" evidence="1">
    <location>
        <begin position="25"/>
        <end position="37"/>
    </location>
</feature>
<feature type="region of interest" description="Disordered" evidence="1">
    <location>
        <begin position="25"/>
        <end position="60"/>
    </location>
</feature>
<reference evidence="2" key="1">
    <citation type="submission" date="2020-10" db="EMBL/GenBank/DDBJ databases">
        <authorList>
            <person name="Kikuchi T."/>
        </authorList>
    </citation>
    <scope>NUCLEOTIDE SEQUENCE</scope>
    <source>
        <strain evidence="2">NKZ352</strain>
    </source>
</reference>
<dbReference type="Proteomes" id="UP000835052">
    <property type="component" value="Unassembled WGS sequence"/>
</dbReference>
<evidence type="ECO:0000313" key="3">
    <source>
        <dbReference type="Proteomes" id="UP000835052"/>
    </source>
</evidence>
<evidence type="ECO:0000256" key="1">
    <source>
        <dbReference type="SAM" id="MobiDB-lite"/>
    </source>
</evidence>
<comment type="caution">
    <text evidence="2">The sequence shown here is derived from an EMBL/GenBank/DDBJ whole genome shotgun (WGS) entry which is preliminary data.</text>
</comment>
<name>A0A8S1H6C3_9PELO</name>
<keyword evidence="3" id="KW-1185">Reference proteome</keyword>
<gene>
    <name evidence="2" type="ORF">CAUJ_LOCUS6702</name>
</gene>
<accession>A0A8S1H6C3</accession>
<proteinExistence type="predicted"/>
<dbReference type="AlphaFoldDB" id="A0A8S1H6C3"/>
<dbReference type="EMBL" id="CAJGYM010000017">
    <property type="protein sequence ID" value="CAD6190783.1"/>
    <property type="molecule type" value="Genomic_DNA"/>
</dbReference>
<organism evidence="2 3">
    <name type="scientific">Caenorhabditis auriculariae</name>
    <dbReference type="NCBI Taxonomy" id="2777116"/>
    <lineage>
        <taxon>Eukaryota</taxon>
        <taxon>Metazoa</taxon>
        <taxon>Ecdysozoa</taxon>
        <taxon>Nematoda</taxon>
        <taxon>Chromadorea</taxon>
        <taxon>Rhabditida</taxon>
        <taxon>Rhabditina</taxon>
        <taxon>Rhabditomorpha</taxon>
        <taxon>Rhabditoidea</taxon>
        <taxon>Rhabditidae</taxon>
        <taxon>Peloderinae</taxon>
        <taxon>Caenorhabditis</taxon>
    </lineage>
</organism>
<sequence length="102" mass="10895">MDLEDREALRRRLIDTGRESLGNLPSTTSVEWINPDTTVGGKPAKLKKDMDGGKETSLGRTNGVDKIAAAQLHNSPLASNRGVSTCHTSIGHFEVIVNGLGL</sequence>
<evidence type="ECO:0000313" key="2">
    <source>
        <dbReference type="EMBL" id="CAD6190783.1"/>
    </source>
</evidence>
<protein>
    <submittedName>
        <fullName evidence="2">Uncharacterized protein</fullName>
    </submittedName>
</protein>